<dbReference type="InParanoid" id="W4K017"/>
<keyword evidence="1 2" id="KW-0238">DNA-binding</keyword>
<dbReference type="eggNOG" id="KOG3563">
    <property type="taxonomic scope" value="Eukaryota"/>
</dbReference>
<dbReference type="Gene3D" id="1.10.10.10">
    <property type="entry name" value="Winged helix-like DNA-binding domain superfamily/Winged helix DNA-binding domain"/>
    <property type="match status" value="1"/>
</dbReference>
<protein>
    <recommendedName>
        <fullName evidence="4">Fork-head domain-containing protein</fullName>
    </recommendedName>
</protein>
<feature type="region of interest" description="Disordered" evidence="3">
    <location>
        <begin position="241"/>
        <end position="333"/>
    </location>
</feature>
<dbReference type="SUPFAM" id="SSF46785">
    <property type="entry name" value="Winged helix' DNA-binding domain"/>
    <property type="match status" value="1"/>
</dbReference>
<evidence type="ECO:0000259" key="4">
    <source>
        <dbReference type="PROSITE" id="PS50039"/>
    </source>
</evidence>
<feature type="compositionally biased region" description="Low complexity" evidence="3">
    <location>
        <begin position="279"/>
        <end position="293"/>
    </location>
</feature>
<evidence type="ECO:0000313" key="6">
    <source>
        <dbReference type="Proteomes" id="UP000030671"/>
    </source>
</evidence>
<feature type="compositionally biased region" description="Low complexity" evidence="3">
    <location>
        <begin position="152"/>
        <end position="166"/>
    </location>
</feature>
<feature type="domain" description="Fork-head" evidence="4">
    <location>
        <begin position="26"/>
        <end position="118"/>
    </location>
</feature>
<evidence type="ECO:0000256" key="2">
    <source>
        <dbReference type="PROSITE-ProRule" id="PRU00089"/>
    </source>
</evidence>
<dbReference type="InterPro" id="IPR001766">
    <property type="entry name" value="Fork_head_dom"/>
</dbReference>
<name>W4K017_HETIT</name>
<dbReference type="OrthoDB" id="5954824at2759"/>
<dbReference type="Pfam" id="PF00250">
    <property type="entry name" value="Forkhead"/>
    <property type="match status" value="1"/>
</dbReference>
<keyword evidence="2" id="KW-0539">Nucleus</keyword>
<dbReference type="AlphaFoldDB" id="W4K017"/>
<dbReference type="GO" id="GO:0000981">
    <property type="term" value="F:DNA-binding transcription factor activity, RNA polymerase II-specific"/>
    <property type="evidence" value="ECO:0007669"/>
    <property type="project" value="TreeGrafter"/>
</dbReference>
<dbReference type="PANTHER" id="PTHR11829">
    <property type="entry name" value="FORKHEAD BOX PROTEIN"/>
    <property type="match status" value="1"/>
</dbReference>
<reference evidence="5 6" key="1">
    <citation type="journal article" date="2012" name="New Phytol.">
        <title>Insight into trade-off between wood decay and parasitism from the genome of a fungal forest pathogen.</title>
        <authorList>
            <person name="Olson A."/>
            <person name="Aerts A."/>
            <person name="Asiegbu F."/>
            <person name="Belbahri L."/>
            <person name="Bouzid O."/>
            <person name="Broberg A."/>
            <person name="Canback B."/>
            <person name="Coutinho P.M."/>
            <person name="Cullen D."/>
            <person name="Dalman K."/>
            <person name="Deflorio G."/>
            <person name="van Diepen L.T."/>
            <person name="Dunand C."/>
            <person name="Duplessis S."/>
            <person name="Durling M."/>
            <person name="Gonthier P."/>
            <person name="Grimwood J."/>
            <person name="Fossdal C.G."/>
            <person name="Hansson D."/>
            <person name="Henrissat B."/>
            <person name="Hietala A."/>
            <person name="Himmelstrand K."/>
            <person name="Hoffmeister D."/>
            <person name="Hogberg N."/>
            <person name="James T.Y."/>
            <person name="Karlsson M."/>
            <person name="Kohler A."/>
            <person name="Kues U."/>
            <person name="Lee Y.H."/>
            <person name="Lin Y.C."/>
            <person name="Lind M."/>
            <person name="Lindquist E."/>
            <person name="Lombard V."/>
            <person name="Lucas S."/>
            <person name="Lunden K."/>
            <person name="Morin E."/>
            <person name="Murat C."/>
            <person name="Park J."/>
            <person name="Raffaello T."/>
            <person name="Rouze P."/>
            <person name="Salamov A."/>
            <person name="Schmutz J."/>
            <person name="Solheim H."/>
            <person name="Stahlberg J."/>
            <person name="Velez H."/>
            <person name="de Vries R.P."/>
            <person name="Wiebenga A."/>
            <person name="Woodward S."/>
            <person name="Yakovlev I."/>
            <person name="Garbelotto M."/>
            <person name="Martin F."/>
            <person name="Grigoriev I.V."/>
            <person name="Stenlid J."/>
        </authorList>
    </citation>
    <scope>NUCLEOTIDE SEQUENCE [LARGE SCALE GENOMIC DNA]</scope>
    <source>
        <strain evidence="5 6">TC 32-1</strain>
    </source>
</reference>
<organism evidence="5 6">
    <name type="scientific">Heterobasidion irregulare (strain TC 32-1)</name>
    <dbReference type="NCBI Taxonomy" id="747525"/>
    <lineage>
        <taxon>Eukaryota</taxon>
        <taxon>Fungi</taxon>
        <taxon>Dikarya</taxon>
        <taxon>Basidiomycota</taxon>
        <taxon>Agaricomycotina</taxon>
        <taxon>Agaricomycetes</taxon>
        <taxon>Russulales</taxon>
        <taxon>Bondarzewiaceae</taxon>
        <taxon>Heterobasidion</taxon>
        <taxon>Heterobasidion annosum species complex</taxon>
    </lineage>
</organism>
<evidence type="ECO:0000256" key="1">
    <source>
        <dbReference type="ARBA" id="ARBA00023125"/>
    </source>
</evidence>
<dbReference type="HOGENOM" id="CLU_835643_0_0_1"/>
<dbReference type="KEGG" id="hir:HETIRDRAFT_478421"/>
<dbReference type="RefSeq" id="XP_009549338.1">
    <property type="nucleotide sequence ID" value="XM_009551043.1"/>
</dbReference>
<dbReference type="InterPro" id="IPR036388">
    <property type="entry name" value="WH-like_DNA-bd_sf"/>
</dbReference>
<dbReference type="GO" id="GO:0000978">
    <property type="term" value="F:RNA polymerase II cis-regulatory region sequence-specific DNA binding"/>
    <property type="evidence" value="ECO:0007669"/>
    <property type="project" value="TreeGrafter"/>
</dbReference>
<feature type="compositionally biased region" description="Low complexity" evidence="3">
    <location>
        <begin position="241"/>
        <end position="260"/>
    </location>
</feature>
<accession>W4K017</accession>
<keyword evidence="6" id="KW-1185">Reference proteome</keyword>
<dbReference type="PANTHER" id="PTHR11829:SF343">
    <property type="entry name" value="FORK-HEAD DOMAIN-CONTAINING PROTEIN"/>
    <property type="match status" value="1"/>
</dbReference>
<dbReference type="SMART" id="SM00339">
    <property type="entry name" value="FH"/>
    <property type="match status" value="1"/>
</dbReference>
<dbReference type="Proteomes" id="UP000030671">
    <property type="component" value="Unassembled WGS sequence"/>
</dbReference>
<dbReference type="GO" id="GO:0005634">
    <property type="term" value="C:nucleus"/>
    <property type="evidence" value="ECO:0007669"/>
    <property type="project" value="UniProtKB-SubCell"/>
</dbReference>
<gene>
    <name evidence="5" type="ORF">HETIRDRAFT_478421</name>
</gene>
<dbReference type="InterPro" id="IPR036390">
    <property type="entry name" value="WH_DNA-bd_sf"/>
</dbReference>
<dbReference type="GeneID" id="20677816"/>
<proteinExistence type="predicted"/>
<dbReference type="PROSITE" id="PS50039">
    <property type="entry name" value="FORK_HEAD_3"/>
    <property type="match status" value="1"/>
</dbReference>
<feature type="non-terminal residue" evidence="5">
    <location>
        <position position="333"/>
    </location>
</feature>
<dbReference type="STRING" id="747525.W4K017"/>
<sequence length="333" mass="36346">MGPAPNEDDYDDLPFTLPPGPYSSEKPDLPYAALIGQAILSSPNHRLTLQEIYDWITIVYPHFKRNEQTWMNSIRHVLSTTIVFRKVQRDRAEGRTLWAIWDRDLECFANGGFRKERCAEMQEQKARYATKKRTADDSLPRKAKRTKKSVKQEPQAEVAPAEPAELPIPVPQMGVPLSAIPGMSFAPLFPPRSGVHQPYYAPFSYPPPPLHHGHALPVGVIFPTLPPETAYHRVTAEEAAAAMGAPSARPSTSASSSSHPQQANPFVVEKAPSPPTPLPISSSSSMSIPGLTPNCSSSSPPDAGDDVGRLGSRQGANSQELDLDLSAYIVDPD</sequence>
<dbReference type="EMBL" id="KI925461">
    <property type="protein sequence ID" value="ETW79069.1"/>
    <property type="molecule type" value="Genomic_DNA"/>
</dbReference>
<dbReference type="PRINTS" id="PR00053">
    <property type="entry name" value="FORKHEAD"/>
</dbReference>
<feature type="region of interest" description="Disordered" evidence="3">
    <location>
        <begin position="126"/>
        <end position="166"/>
    </location>
</feature>
<dbReference type="InterPro" id="IPR050211">
    <property type="entry name" value="FOX_domain-containing"/>
</dbReference>
<comment type="subcellular location">
    <subcellularLocation>
        <location evidence="2">Nucleus</location>
    </subcellularLocation>
</comment>
<feature type="DNA-binding region" description="Fork-head" evidence="2">
    <location>
        <begin position="26"/>
        <end position="118"/>
    </location>
</feature>
<evidence type="ECO:0000256" key="3">
    <source>
        <dbReference type="SAM" id="MobiDB-lite"/>
    </source>
</evidence>
<evidence type="ECO:0000313" key="5">
    <source>
        <dbReference type="EMBL" id="ETW79069.1"/>
    </source>
</evidence>